<keyword evidence="3" id="KW-1185">Reference proteome</keyword>
<proteinExistence type="predicted"/>
<dbReference type="PROSITE" id="PS51257">
    <property type="entry name" value="PROKAR_LIPOPROTEIN"/>
    <property type="match status" value="1"/>
</dbReference>
<evidence type="ECO:0000256" key="1">
    <source>
        <dbReference type="SAM" id="SignalP"/>
    </source>
</evidence>
<keyword evidence="1" id="KW-0732">Signal</keyword>
<comment type="caution">
    <text evidence="2">The sequence shown here is derived from an EMBL/GenBank/DDBJ whole genome shotgun (WGS) entry which is preliminary data.</text>
</comment>
<dbReference type="PANTHER" id="PTHR43649:SF11">
    <property type="entry name" value="ABC TRANSPORTER SUBSTRATE-BINDING PROTEIN YESO-RELATED"/>
    <property type="match status" value="1"/>
</dbReference>
<protein>
    <submittedName>
        <fullName evidence="2">ABC transporter substrate-binding protein</fullName>
    </submittedName>
</protein>
<accession>A0ABV5WK87</accession>
<sequence length="438" mass="48268">MKTKSSWKKWGATLAALSMSMTLLTACGSSSSTKEQASAGGKSDAVKLRVVWWGAQTRHDATKKVLELYTKKHPNVTFVSEFSGWDGYWDKLATQAAGKNAPDIIQMDAQYLQEYAGRNQLADLSSGIEVSDLDKNLVNTGKYKNKLYAVPLGNNATGLVVNKQALEKLGVTLPKSDWTWDDLFQMAREIQTKLPKGKYALADFSASLLGSRTLYEEYQLGQGKGHLTSSNGKANIDKETWLKWNKIFSDLRKEGVVPPAEVSVSEKQYDPKQDSLLNGTVLIKAAFAAEYPSYEGVTPGAYDLVKVPDGKQASGYLKPSMFWSVSSQSKNVAEAKKVIDFFINDKEAGEILGTTRGIPVSTKVLDELTPKFSQADLKQVDLIKATAPDANPFNGGPTGFGNFDKEFTNVEQEYIFGRESANQAYQDILNKWDETIKE</sequence>
<dbReference type="Gene3D" id="3.40.190.10">
    <property type="entry name" value="Periplasmic binding protein-like II"/>
    <property type="match status" value="2"/>
</dbReference>
<feature type="signal peptide" evidence="1">
    <location>
        <begin position="1"/>
        <end position="25"/>
    </location>
</feature>
<dbReference type="RefSeq" id="WP_379951105.1">
    <property type="nucleotide sequence ID" value="NZ_JBHMAF010000171.1"/>
</dbReference>
<organism evidence="2 3">
    <name type="scientific">Ectobacillus funiculus</name>
    <dbReference type="NCBI Taxonomy" id="137993"/>
    <lineage>
        <taxon>Bacteria</taxon>
        <taxon>Bacillati</taxon>
        <taxon>Bacillota</taxon>
        <taxon>Bacilli</taxon>
        <taxon>Bacillales</taxon>
        <taxon>Bacillaceae</taxon>
        <taxon>Ectobacillus</taxon>
    </lineage>
</organism>
<dbReference type="InterPro" id="IPR006059">
    <property type="entry name" value="SBP"/>
</dbReference>
<dbReference type="SUPFAM" id="SSF53850">
    <property type="entry name" value="Periplasmic binding protein-like II"/>
    <property type="match status" value="1"/>
</dbReference>
<evidence type="ECO:0000313" key="3">
    <source>
        <dbReference type="Proteomes" id="UP001589609"/>
    </source>
</evidence>
<feature type="chain" id="PRO_5047498888" evidence="1">
    <location>
        <begin position="26"/>
        <end position="438"/>
    </location>
</feature>
<dbReference type="EMBL" id="JBHMAF010000171">
    <property type="protein sequence ID" value="MFB9760828.1"/>
    <property type="molecule type" value="Genomic_DNA"/>
</dbReference>
<dbReference type="InterPro" id="IPR050490">
    <property type="entry name" value="Bact_solute-bd_prot1"/>
</dbReference>
<reference evidence="2 3" key="1">
    <citation type="submission" date="2024-09" db="EMBL/GenBank/DDBJ databases">
        <authorList>
            <person name="Sun Q."/>
            <person name="Mori K."/>
        </authorList>
    </citation>
    <scope>NUCLEOTIDE SEQUENCE [LARGE SCALE GENOMIC DNA]</scope>
    <source>
        <strain evidence="2 3">JCM 11201</strain>
    </source>
</reference>
<evidence type="ECO:0000313" key="2">
    <source>
        <dbReference type="EMBL" id="MFB9760828.1"/>
    </source>
</evidence>
<gene>
    <name evidence="2" type="ORF">ACFFMS_21370</name>
</gene>
<dbReference type="PANTHER" id="PTHR43649">
    <property type="entry name" value="ARABINOSE-BINDING PROTEIN-RELATED"/>
    <property type="match status" value="1"/>
</dbReference>
<dbReference type="Proteomes" id="UP001589609">
    <property type="component" value="Unassembled WGS sequence"/>
</dbReference>
<name>A0ABV5WK87_9BACI</name>
<dbReference type="Pfam" id="PF13416">
    <property type="entry name" value="SBP_bac_8"/>
    <property type="match status" value="1"/>
</dbReference>